<evidence type="ECO:0008006" key="3">
    <source>
        <dbReference type="Google" id="ProtNLM"/>
    </source>
</evidence>
<evidence type="ECO:0000313" key="1">
    <source>
        <dbReference type="EMBL" id="KAK9674657.1"/>
    </source>
</evidence>
<evidence type="ECO:0000313" key="2">
    <source>
        <dbReference type="Proteomes" id="UP001458880"/>
    </source>
</evidence>
<feature type="non-terminal residue" evidence="1">
    <location>
        <position position="124"/>
    </location>
</feature>
<organism evidence="1 2">
    <name type="scientific">Popillia japonica</name>
    <name type="common">Japanese beetle</name>
    <dbReference type="NCBI Taxonomy" id="7064"/>
    <lineage>
        <taxon>Eukaryota</taxon>
        <taxon>Metazoa</taxon>
        <taxon>Ecdysozoa</taxon>
        <taxon>Arthropoda</taxon>
        <taxon>Hexapoda</taxon>
        <taxon>Insecta</taxon>
        <taxon>Pterygota</taxon>
        <taxon>Neoptera</taxon>
        <taxon>Endopterygota</taxon>
        <taxon>Coleoptera</taxon>
        <taxon>Polyphaga</taxon>
        <taxon>Scarabaeiformia</taxon>
        <taxon>Scarabaeidae</taxon>
        <taxon>Rutelinae</taxon>
        <taxon>Popillia</taxon>
    </lineage>
</organism>
<keyword evidence="2" id="KW-1185">Reference proteome</keyword>
<accession>A0AAW1HEW1</accession>
<sequence length="124" mass="14314">MSHSSNGPTIINDIFTILITIRQYKFLVTADVAKIYRQIWIHPKDRGLQKIVWRNNEDQEPQLYTLNTVTYGTSSASFLTMRCLQQVAYDNQHIFPEASQMMQYAYVNEPLSELPLGNSSIKTL</sequence>
<dbReference type="SUPFAM" id="SSF56672">
    <property type="entry name" value="DNA/RNA polymerases"/>
    <property type="match status" value="1"/>
</dbReference>
<protein>
    <recommendedName>
        <fullName evidence="3">Reverse transcriptase domain-containing protein</fullName>
    </recommendedName>
</protein>
<proteinExistence type="predicted"/>
<dbReference type="InterPro" id="IPR043502">
    <property type="entry name" value="DNA/RNA_pol_sf"/>
</dbReference>
<dbReference type="Proteomes" id="UP001458880">
    <property type="component" value="Unassembled WGS sequence"/>
</dbReference>
<name>A0AAW1HEW1_POPJA</name>
<gene>
    <name evidence="1" type="ORF">QE152_g40950</name>
</gene>
<reference evidence="1 2" key="1">
    <citation type="journal article" date="2024" name="BMC Genomics">
        <title>De novo assembly and annotation of Popillia japonica's genome with initial clues to its potential as an invasive pest.</title>
        <authorList>
            <person name="Cucini C."/>
            <person name="Boschi S."/>
            <person name="Funari R."/>
            <person name="Cardaioli E."/>
            <person name="Iannotti N."/>
            <person name="Marturano G."/>
            <person name="Paoli F."/>
            <person name="Bruttini M."/>
            <person name="Carapelli A."/>
            <person name="Frati F."/>
            <person name="Nardi F."/>
        </authorList>
    </citation>
    <scope>NUCLEOTIDE SEQUENCE [LARGE SCALE GENOMIC DNA]</scope>
    <source>
        <strain evidence="1">DMR45628</strain>
    </source>
</reference>
<dbReference type="PANTHER" id="PTHR47331">
    <property type="entry name" value="PHD-TYPE DOMAIN-CONTAINING PROTEIN"/>
    <property type="match status" value="1"/>
</dbReference>
<dbReference type="AlphaFoldDB" id="A0AAW1HEW1"/>
<comment type="caution">
    <text evidence="1">The sequence shown here is derived from an EMBL/GenBank/DDBJ whole genome shotgun (WGS) entry which is preliminary data.</text>
</comment>
<dbReference type="GO" id="GO:0071897">
    <property type="term" value="P:DNA biosynthetic process"/>
    <property type="evidence" value="ECO:0007669"/>
    <property type="project" value="UniProtKB-ARBA"/>
</dbReference>
<dbReference type="EMBL" id="JASPKY010001690">
    <property type="protein sequence ID" value="KAK9674657.1"/>
    <property type="molecule type" value="Genomic_DNA"/>
</dbReference>